<dbReference type="CDD" id="cd06148">
    <property type="entry name" value="Egl_like_exo"/>
    <property type="match status" value="1"/>
</dbReference>
<feature type="domain" description="3'-5' exonuclease" evidence="4">
    <location>
        <begin position="33"/>
        <end position="222"/>
    </location>
</feature>
<evidence type="ECO:0000259" key="4">
    <source>
        <dbReference type="SMART" id="SM00474"/>
    </source>
</evidence>
<dbReference type="GO" id="GO:0008408">
    <property type="term" value="F:3'-5' exonuclease activity"/>
    <property type="evidence" value="ECO:0007669"/>
    <property type="project" value="InterPro"/>
</dbReference>
<sequence length="346" mass="38796">MANTPSHQTQIPLPSYSGESQTNPEANLALVPIHIVTSASQLPKEFIDPSPESHLVVGFDCEGVDLCRHGKLCIMQFAFPDAIYLVDAVQGGEELVKVCKPALESKYVTKVIHDCKRDSEALYFQFGIKLNNVIDTQIAYSLIEEQEGRAKSPDDYISFVSLVADARYCGVSYQEKEEVRLLLRKDSKFWAYRPLSELMVRAAADDVRFLPYIYHKMIEKLNQRSLWYLAVRGALYCRCFCISDNEYADWPPLPSVPDNLVVEGNAPEEEILSVLDVPAGKMGRVIGRKGASIMSIKESCNAEILIGGLKGPPDKVFIIGSVQQVRKAEAMLRGRIQEYNEKRIVM</sequence>
<dbReference type="PANTHER" id="PTHR46814:SF1">
    <property type="entry name" value="EGALITARIAN, ISOFORM B"/>
    <property type="match status" value="1"/>
</dbReference>
<dbReference type="InterPro" id="IPR012337">
    <property type="entry name" value="RNaseH-like_sf"/>
</dbReference>
<reference evidence="6" key="1">
    <citation type="submission" date="2025-08" db="UniProtKB">
        <authorList>
            <consortium name="RefSeq"/>
        </authorList>
    </citation>
    <scope>IDENTIFICATION</scope>
    <source>
        <strain evidence="6">OHB3-1</strain>
    </source>
</reference>
<dbReference type="SMART" id="SM00322">
    <property type="entry name" value="KH"/>
    <property type="match status" value="1"/>
</dbReference>
<dbReference type="KEGG" id="mcha:111005102"/>
<dbReference type="Proteomes" id="UP000504603">
    <property type="component" value="Unplaced"/>
</dbReference>
<dbReference type="InterPro" id="IPR036612">
    <property type="entry name" value="KH_dom_type_1_sf"/>
</dbReference>
<dbReference type="GO" id="GO:0006139">
    <property type="term" value="P:nucleobase-containing compound metabolic process"/>
    <property type="evidence" value="ECO:0007669"/>
    <property type="project" value="InterPro"/>
</dbReference>
<proteinExistence type="predicted"/>
<dbReference type="PROSITE" id="PS50084">
    <property type="entry name" value="KH_TYPE_1"/>
    <property type="match status" value="1"/>
</dbReference>
<dbReference type="Pfam" id="PF01612">
    <property type="entry name" value="DNA_pol_A_exo1"/>
    <property type="match status" value="1"/>
</dbReference>
<evidence type="ECO:0000313" key="6">
    <source>
        <dbReference type="RefSeq" id="XP_022132181.1"/>
    </source>
</evidence>
<name>A0A6J1BRJ3_MOMCH</name>
<dbReference type="Gene3D" id="3.30.1370.10">
    <property type="entry name" value="K Homology domain, type 1"/>
    <property type="match status" value="1"/>
</dbReference>
<keyword evidence="1" id="KW-0694">RNA-binding</keyword>
<gene>
    <name evidence="6" type="primary">LOC111005102</name>
</gene>
<dbReference type="SUPFAM" id="SSF53098">
    <property type="entry name" value="Ribonuclease H-like"/>
    <property type="match status" value="1"/>
</dbReference>
<dbReference type="InterPro" id="IPR004088">
    <property type="entry name" value="KH_dom_type_1"/>
</dbReference>
<dbReference type="Pfam" id="PF00013">
    <property type="entry name" value="KH_1"/>
    <property type="match status" value="1"/>
</dbReference>
<evidence type="ECO:0000256" key="1">
    <source>
        <dbReference type="PROSITE-ProRule" id="PRU00117"/>
    </source>
</evidence>
<protein>
    <submittedName>
        <fullName evidence="6">Uncharacterized protein LOC111005102</fullName>
    </submittedName>
</protein>
<feature type="domain" description="K Homology" evidence="3">
    <location>
        <begin position="269"/>
        <end position="337"/>
    </location>
</feature>
<dbReference type="SMART" id="SM00474">
    <property type="entry name" value="35EXOc"/>
    <property type="match status" value="1"/>
</dbReference>
<organism evidence="5 6">
    <name type="scientific">Momordica charantia</name>
    <name type="common">Bitter gourd</name>
    <name type="synonym">Balsam pear</name>
    <dbReference type="NCBI Taxonomy" id="3673"/>
    <lineage>
        <taxon>Eukaryota</taxon>
        <taxon>Viridiplantae</taxon>
        <taxon>Streptophyta</taxon>
        <taxon>Embryophyta</taxon>
        <taxon>Tracheophyta</taxon>
        <taxon>Spermatophyta</taxon>
        <taxon>Magnoliopsida</taxon>
        <taxon>eudicotyledons</taxon>
        <taxon>Gunneridae</taxon>
        <taxon>Pentapetalae</taxon>
        <taxon>rosids</taxon>
        <taxon>fabids</taxon>
        <taxon>Cucurbitales</taxon>
        <taxon>Cucurbitaceae</taxon>
        <taxon>Momordiceae</taxon>
        <taxon>Momordica</taxon>
    </lineage>
</organism>
<dbReference type="GO" id="GO:0003723">
    <property type="term" value="F:RNA binding"/>
    <property type="evidence" value="ECO:0007669"/>
    <property type="project" value="UniProtKB-UniRule"/>
</dbReference>
<dbReference type="CDD" id="cd00105">
    <property type="entry name" value="KH-I"/>
    <property type="match status" value="1"/>
</dbReference>
<evidence type="ECO:0000313" key="5">
    <source>
        <dbReference type="Proteomes" id="UP000504603"/>
    </source>
</evidence>
<dbReference type="Gene3D" id="3.30.420.10">
    <property type="entry name" value="Ribonuclease H-like superfamily/Ribonuclease H"/>
    <property type="match status" value="1"/>
</dbReference>
<dbReference type="GeneID" id="111005102"/>
<feature type="region of interest" description="Disordered" evidence="2">
    <location>
        <begin position="1"/>
        <end position="22"/>
    </location>
</feature>
<keyword evidence="5" id="KW-1185">Reference proteome</keyword>
<dbReference type="OrthoDB" id="26838at2759"/>
<dbReference type="AlphaFoldDB" id="A0A6J1BRJ3"/>
<dbReference type="RefSeq" id="XP_022132181.1">
    <property type="nucleotide sequence ID" value="XM_022276489.1"/>
</dbReference>
<dbReference type="InterPro" id="IPR036397">
    <property type="entry name" value="RNaseH_sf"/>
</dbReference>
<evidence type="ECO:0000259" key="3">
    <source>
        <dbReference type="SMART" id="SM00322"/>
    </source>
</evidence>
<dbReference type="SUPFAM" id="SSF54791">
    <property type="entry name" value="Eukaryotic type KH-domain (KH-domain type I)"/>
    <property type="match status" value="1"/>
</dbReference>
<dbReference type="InterPro" id="IPR002562">
    <property type="entry name" value="3'-5'_exonuclease_dom"/>
</dbReference>
<dbReference type="InterPro" id="IPR004087">
    <property type="entry name" value="KH_dom"/>
</dbReference>
<evidence type="ECO:0000256" key="2">
    <source>
        <dbReference type="SAM" id="MobiDB-lite"/>
    </source>
</evidence>
<dbReference type="PANTHER" id="PTHR46814">
    <property type="entry name" value="EGALITARIAN, ISOFORM B"/>
    <property type="match status" value="1"/>
</dbReference>
<accession>A0A6J1BRJ3</accession>